<dbReference type="EMBL" id="MW580850">
    <property type="protein sequence ID" value="QRM16522.1"/>
    <property type="molecule type" value="Genomic_DNA"/>
</dbReference>
<dbReference type="GeneID" id="8683531"/>
<evidence type="ECO:0000313" key="4">
    <source>
        <dbReference type="EMBL" id="QRM16653.1"/>
    </source>
</evidence>
<evidence type="ECO:0000313" key="3">
    <source>
        <dbReference type="EMBL" id="QRM16522.1"/>
    </source>
</evidence>
<reference evidence="1" key="2">
    <citation type="submission" date="2012-05" db="EMBL/GenBank/DDBJ databases">
        <authorList>
            <person name="van Beurden S.J."/>
            <person name="Gatherer D."/>
            <person name="Tuzi K."/>
            <person name="Herzyk P."/>
            <person name="Galbraith J."/>
            <person name="Peeters B.P.H."/>
            <person name="Rottier P.J.M."/>
            <person name="Engelsma M.Y."/>
            <person name="Davison A.J."/>
        </authorList>
    </citation>
    <scope>NUCLEOTIDE SEQUENCE</scope>
    <source>
        <strain evidence="1">500138</strain>
    </source>
</reference>
<evidence type="ECO:0000313" key="1">
    <source>
        <dbReference type="EMBL" id="ADA57862.1"/>
    </source>
</evidence>
<protein>
    <submittedName>
        <fullName evidence="2">Protein ORF99</fullName>
    </submittedName>
</protein>
<dbReference type="RefSeq" id="YP_003358238.1">
    <property type="nucleotide sequence ID" value="NC_013668.3"/>
</dbReference>
<dbReference type="Proteomes" id="UP000011239">
    <property type="component" value="Segment"/>
</dbReference>
<keyword evidence="9" id="KW-1185">Reference proteome</keyword>
<dbReference type="KEGG" id="vg:8683531"/>
<evidence type="ECO:0000313" key="5">
    <source>
        <dbReference type="EMBL" id="QRM16786.1"/>
    </source>
</evidence>
<reference evidence="1 9" key="1">
    <citation type="journal article" date="2010" name="J. Gen. Virol.">
        <title>Complete genome sequence and taxonomic position of anguillid herpesvirus 1.</title>
        <authorList>
            <person name="van Beurden S.J."/>
            <person name="Bossers A."/>
            <person name="Voorbergen-Laarman M.H."/>
            <person name="Haenen O.L."/>
            <person name="Peters S."/>
            <person name="Abma-Henkens M.H."/>
            <person name="Peeters B.P."/>
            <person name="Rottier P.J."/>
            <person name="Engelsma M.Y."/>
        </authorList>
    </citation>
    <scope>NUCLEOTIDE SEQUENCE [LARGE SCALE GENOMIC DNA]</scope>
    <source>
        <strain evidence="1">500138</strain>
        <strain evidence="9">Isolate Anguilla anguilla/Netherlands/500138/1998</strain>
    </source>
</reference>
<dbReference type="EMBL" id="MW580855">
    <property type="protein sequence ID" value="QRM17178.1"/>
    <property type="molecule type" value="Genomic_DNA"/>
</dbReference>
<dbReference type="EMBL" id="MW580849">
    <property type="protein sequence ID" value="QRM16394.1"/>
    <property type="molecule type" value="Genomic_DNA"/>
</dbReference>
<dbReference type="EMBL" id="MW580853">
    <property type="protein sequence ID" value="QRM16916.1"/>
    <property type="molecule type" value="Genomic_DNA"/>
</dbReference>
<gene>
    <name evidence="2" type="primary">ORF99</name>
    <name evidence="1" type="ORF">AngHV1_ORF99</name>
</gene>
<name>A0A1J0REC7_9VIRU</name>
<evidence type="ECO:0000313" key="9">
    <source>
        <dbReference type="Proteomes" id="UP000011239"/>
    </source>
</evidence>
<evidence type="ECO:0000313" key="2">
    <source>
        <dbReference type="EMBL" id="QRM16394.1"/>
    </source>
</evidence>
<accession>D2E8F0</accession>
<organism evidence="2">
    <name type="scientific">Anguillid herpesvirus 1</name>
    <dbReference type="NCBI Taxonomy" id="150286"/>
    <lineage>
        <taxon>Viruses</taxon>
        <taxon>Duplodnaviria</taxon>
        <taxon>Heunggongvirae</taxon>
        <taxon>Peploviricota</taxon>
        <taxon>Herviviricetes</taxon>
        <taxon>Herpesvirales</taxon>
        <taxon>Alloherpesviridae</taxon>
        <taxon>Cyvirus</taxon>
        <taxon>Cyvirus anguillidallo1</taxon>
    </lineage>
</organism>
<dbReference type="EMBL" id="MW580854">
    <property type="protein sequence ID" value="QRM17047.1"/>
    <property type="molecule type" value="Genomic_DNA"/>
</dbReference>
<reference evidence="2" key="3">
    <citation type="journal article" date="2021" name="Microorganisms">
        <title>Genomes of Anguillid Herpesvirus 1 Strains Reveal Evolutionary Disparities and Low Genetic Diversity in the Genus Cyprinivirus.</title>
        <authorList>
            <person name="Donohoe O."/>
            <person name="Zhang H."/>
            <person name="Delrez N."/>
            <person name="Gao Y."/>
            <person name="Suarez N.M."/>
            <person name="Davison A.J."/>
            <person name="Vanderplasschen A."/>
        </authorList>
    </citation>
    <scope>NUCLEOTIDE SEQUENCE</scope>
    <source>
        <strain evidence="2">500138</strain>
        <strain evidence="4">DK-200249</strain>
        <strain evidence="3">DK-2008-50-66-1</strain>
        <strain evidence="5">DK-205223-2</strain>
        <strain evidence="6">DK-206116-1</strain>
        <strain evidence="7">HVA 486123</strain>
        <strain evidence="8">UK N080</strain>
    </source>
</reference>
<accession>A0A1J0REC7</accession>
<reference evidence="2" key="4">
    <citation type="submission" date="2021-02" db="EMBL/GenBank/DDBJ databases">
        <authorList>
            <person name="Vanderplasschen A.F.C."/>
            <person name="Davison A.J."/>
        </authorList>
    </citation>
    <scope>NUCLEOTIDE SEQUENCE</scope>
    <source>
        <strain evidence="2">500138</strain>
        <strain evidence="4">DK-200249</strain>
        <strain evidence="3">DK-2008-50-66-1</strain>
        <strain evidence="5">DK-205223-2</strain>
        <strain evidence="6">DK-206116-1</strain>
        <strain evidence="7">HVA 486123</strain>
        <strain evidence="8">UK N080</strain>
    </source>
</reference>
<proteinExistence type="predicted"/>
<dbReference type="EMBL" id="FJ940765">
    <property type="protein sequence ID" value="ADA57862.1"/>
    <property type="molecule type" value="Genomic_DNA"/>
</dbReference>
<evidence type="ECO:0000313" key="7">
    <source>
        <dbReference type="EMBL" id="QRM17047.1"/>
    </source>
</evidence>
<sequence length="457" mass="52371">MGSAAWRATIDRPFFKTYFMPETVFISETLKKVVASSQLHQPQPMTQMLRNIFVPPLSFLEKRVTSEGEVMWKVLDDTASKVATVTRGEGDRYKVTVLPLGGLKTAEQQHVNYINMSSGNLSAVPYQVAQTVNSAREPLYVWIATKTSPVLIKLVYAEQLLWEHVKRFAPSDLTLSGLVPESLQWNEIAETGHDSFMETLEQIADGYEFENASQHYIDAAQRAMCVRWRQLCLHHDGVNPYTGVRTEAPGFFIPIHTSPLDPAPHVKLMFTEPFEWFDQSIYKTCHKLLARKLFSEWPWHKPSDFSTSDRMVHKLSMNTDALRLRATHTAPQARIPINPILTDQEQMAQPPEMRVQLESERLARITGEQLLWYHLQELIQEKFLTVAPDSVACRVTWALEWPVIEELLFDIPVPCMTVCVGAKVYTNLFLPMMRYMLTFSVAYNAVRTQVPRILVQD</sequence>
<dbReference type="EMBL" id="MW580851">
    <property type="protein sequence ID" value="QRM16653.1"/>
    <property type="molecule type" value="Genomic_DNA"/>
</dbReference>
<dbReference type="EMBL" id="MW580852">
    <property type="protein sequence ID" value="QRM16786.1"/>
    <property type="molecule type" value="Genomic_DNA"/>
</dbReference>
<evidence type="ECO:0000313" key="6">
    <source>
        <dbReference type="EMBL" id="QRM16916.1"/>
    </source>
</evidence>
<evidence type="ECO:0000313" key="8">
    <source>
        <dbReference type="EMBL" id="QRM17178.1"/>
    </source>
</evidence>